<name>A0A7S1JXC4_9ALVE</name>
<keyword evidence="5" id="KW-0411">Iron-sulfur</keyword>
<dbReference type="InterPro" id="IPR039650">
    <property type="entry name" value="HdrA-like"/>
</dbReference>
<dbReference type="SUPFAM" id="SSF51905">
    <property type="entry name" value="FAD/NAD(P)-binding domain"/>
    <property type="match status" value="1"/>
</dbReference>
<dbReference type="PANTHER" id="PTHR43498:SF1">
    <property type="entry name" value="COB--COM HETERODISULFIDE REDUCTASE IRON-SULFUR SUBUNIT A"/>
    <property type="match status" value="1"/>
</dbReference>
<dbReference type="Pfam" id="PF12831">
    <property type="entry name" value="FAD_oxidored"/>
    <property type="match status" value="1"/>
</dbReference>
<dbReference type="EMBL" id="HBGB01020383">
    <property type="protein sequence ID" value="CAD9056708.1"/>
    <property type="molecule type" value="Transcribed_RNA"/>
</dbReference>
<evidence type="ECO:0000256" key="7">
    <source>
        <dbReference type="SAM" id="SignalP"/>
    </source>
</evidence>
<evidence type="ECO:0000256" key="3">
    <source>
        <dbReference type="ARBA" id="ARBA00023002"/>
    </source>
</evidence>
<keyword evidence="1" id="KW-0004">4Fe-4S</keyword>
<keyword evidence="4" id="KW-0408">Iron</keyword>
<evidence type="ECO:0008006" key="9">
    <source>
        <dbReference type="Google" id="ProtNLM"/>
    </source>
</evidence>
<keyword evidence="3" id="KW-0560">Oxidoreductase</keyword>
<feature type="signal peptide" evidence="7">
    <location>
        <begin position="1"/>
        <end position="24"/>
    </location>
</feature>
<keyword evidence="2" id="KW-0479">Metal-binding</keyword>
<dbReference type="GO" id="GO:0051539">
    <property type="term" value="F:4 iron, 4 sulfur cluster binding"/>
    <property type="evidence" value="ECO:0007669"/>
    <property type="project" value="UniProtKB-KW"/>
</dbReference>
<feature type="chain" id="PRO_5030900461" description="F5/8 type C domain-containing protein" evidence="7">
    <location>
        <begin position="25"/>
        <end position="731"/>
    </location>
</feature>
<evidence type="ECO:0000256" key="6">
    <source>
        <dbReference type="SAM" id="MobiDB-lite"/>
    </source>
</evidence>
<feature type="compositionally biased region" description="Basic and acidic residues" evidence="6">
    <location>
        <begin position="707"/>
        <end position="717"/>
    </location>
</feature>
<feature type="region of interest" description="Disordered" evidence="6">
    <location>
        <begin position="702"/>
        <end position="731"/>
    </location>
</feature>
<accession>A0A7S1JXC4</accession>
<dbReference type="PROSITE" id="PS51257">
    <property type="entry name" value="PROKAR_LIPOPROTEIN"/>
    <property type="match status" value="1"/>
</dbReference>
<dbReference type="PANTHER" id="PTHR43498">
    <property type="entry name" value="FERREDOXIN:COB-COM HETERODISULFIDE REDUCTASE SUBUNIT A"/>
    <property type="match status" value="1"/>
</dbReference>
<dbReference type="InterPro" id="IPR036188">
    <property type="entry name" value="FAD/NAD-bd_sf"/>
</dbReference>
<protein>
    <recommendedName>
        <fullName evidence="9">F5/8 type C domain-containing protein</fullName>
    </recommendedName>
</protein>
<evidence type="ECO:0000256" key="1">
    <source>
        <dbReference type="ARBA" id="ARBA00022485"/>
    </source>
</evidence>
<evidence type="ECO:0000313" key="8">
    <source>
        <dbReference type="EMBL" id="CAD9056708.1"/>
    </source>
</evidence>
<keyword evidence="7" id="KW-0732">Signal</keyword>
<proteinExistence type="predicted"/>
<gene>
    <name evidence="8" type="ORF">VBRA1451_LOCUS11774</name>
</gene>
<evidence type="ECO:0000256" key="4">
    <source>
        <dbReference type="ARBA" id="ARBA00023004"/>
    </source>
</evidence>
<reference evidence="8" key="1">
    <citation type="submission" date="2021-01" db="EMBL/GenBank/DDBJ databases">
        <authorList>
            <person name="Corre E."/>
            <person name="Pelletier E."/>
            <person name="Niang G."/>
            <person name="Scheremetjew M."/>
            <person name="Finn R."/>
            <person name="Kale V."/>
            <person name="Holt S."/>
            <person name="Cochrane G."/>
            <person name="Meng A."/>
            <person name="Brown T."/>
            <person name="Cohen L."/>
        </authorList>
    </citation>
    <scope>NUCLEOTIDE SEQUENCE</scope>
    <source>
        <strain evidence="8">CCMP3346</strain>
    </source>
</reference>
<evidence type="ECO:0000256" key="2">
    <source>
        <dbReference type="ARBA" id="ARBA00022723"/>
    </source>
</evidence>
<dbReference type="GO" id="GO:0046872">
    <property type="term" value="F:metal ion binding"/>
    <property type="evidence" value="ECO:0007669"/>
    <property type="project" value="UniProtKB-KW"/>
</dbReference>
<dbReference type="Gene3D" id="3.50.50.60">
    <property type="entry name" value="FAD/NAD(P)-binding domain"/>
    <property type="match status" value="1"/>
</dbReference>
<dbReference type="GO" id="GO:0016491">
    <property type="term" value="F:oxidoreductase activity"/>
    <property type="evidence" value="ECO:0007669"/>
    <property type="project" value="UniProtKB-KW"/>
</dbReference>
<organism evidence="8">
    <name type="scientific">Vitrella brassicaformis</name>
    <dbReference type="NCBI Taxonomy" id="1169539"/>
    <lineage>
        <taxon>Eukaryota</taxon>
        <taxon>Sar</taxon>
        <taxon>Alveolata</taxon>
        <taxon>Colpodellida</taxon>
        <taxon>Vitrellaceae</taxon>
        <taxon>Vitrella</taxon>
    </lineage>
</organism>
<evidence type="ECO:0000256" key="5">
    <source>
        <dbReference type="ARBA" id="ARBA00023014"/>
    </source>
</evidence>
<dbReference type="AlphaFoldDB" id="A0A7S1JXC4"/>
<sequence length="731" mass="81620">MRPRFLCGWIAAAFLASCLTMARAEVAEQEEGARSAAEAENLLTLEPDDKPRNNEPVGGGLVTKYLEAEVVVAGGGSAGTNAALASCRSGAKTILVQSRGVLGGNASSESKLHMVGADLHGVRGRHRATETREGGIVEEYTLMNAVKNGQRSHSMHDLFLYDYFRTSGPNCQLLLNTWVVGATKTPAKTVTEIIAENQETQIRYLIKGKVFIDATGDGRLGAEAEVPHIIGRESSHQYNESLALPKEDGETMGSSLAFVAREHPHKMPFTPPSWAIRYTKEDFRYRGINDLEYGYWWIEVAWPFHTIHENEEIRDKLMEVVMGVWDYIKNSGNYPEADNLAIEWLEWWPCKRQGRLFQGQYVMTQHDILPDVDKSRPPALFWDRVSHGGWNIDLHAVKGVLDTSVPAFVGHRLPYIYSTPLRSLVALNATNLMFAGRLASFSHVVFGSQRVMKTCAAMGQATGTAAAYCALHDVQPHQLADDKDAVWSIQQQLLRDDQYIIGMYNEDPRDYARRAHIYASSENASGIAKEVISGQNRAVHGYLGAAPGQRLDGVNRWISKSVPAWLVLEWDQPIRNLSLIELVFDTGMHRELTLSLHKGRWEKMVWGEPQPETVSHYNLQVLLAGTDGDSPSHTLDEWHTVAEIRDNYQRKRVHDVRHALAKVDPKGEGVKAVRIMVLATNGAHEALIFEVRVYDHDGIHKFPSKKPSHEGRSERDTPVAFLSAQDNGVDR</sequence>